<feature type="region of interest" description="Disordered" evidence="2">
    <location>
        <begin position="1"/>
        <end position="120"/>
    </location>
</feature>
<feature type="compositionally biased region" description="Gly residues" evidence="2">
    <location>
        <begin position="590"/>
        <end position="599"/>
    </location>
</feature>
<keyword evidence="1" id="KW-0175">Coiled coil</keyword>
<feature type="compositionally biased region" description="Polar residues" evidence="2">
    <location>
        <begin position="30"/>
        <end position="43"/>
    </location>
</feature>
<sequence length="1017" mass="112920">MNRAEIQRSAEEELSRRYTNAKYGEGSFARPTSGSSAASSTVPVLTRPGTAPSILSQPLTRPTSRASDSRRHLLSTDIGGSFNSDRVRETLMQLKRNNSASFERPQSGNSNHDRTSSRPSSAALALYELHKGADAMKGSAADKPNNSGTTGTFFDRSKFRNLFQQLNRNHKQPYVSASWDDAALRSMENNLFRRPDVGNSPTSVDDGSRFEADEVQHRSHDLPLANLSLLEQLDNLHAELDARVTREVGGDGLDVATEAESRLIFFRQDLCGTRLQAAPGLRHFVDMILHEHDRYIHHLKRDGGTQEASLLRETLYSTVQELADTKKQFLESERKNLELSSVVEKLTKVNEQSNKNQEDLENYVDELRVTLSTFTNTNLRGAPSMRPDTSTKGVFVEAIRRLAKEVETLREENVRLSDVASSYVEQQDSQNAEMEVLLQKAMNYQNQVGQLKAAVRTMKGYVEQLEQRLRELRNVHEENELLRCTVPMQVAKYEREVIVPMDMCVTLAQHQFLQQKSAGGFVCPAEYADAPNAKLPDEKLVQLVSNRIPQRITVQPHNTEDLYEGEEADDDYVDSGELSGDENSARESQRGGGGAGDGSGTNPSSGRSLIAPSSVAPSEFMVHTVPLPLHLSTRFGNAKLKPMTALDVKNIITELFVEYASSTEKKHAKDPTVLPVAFEQFTKDWAHRRLKGERVSFEQNMSLFYWADVYRYKAPEMVMYFKASVGQVSGFIHDVVQKTLATIKKNLQQIEPANKRQKDRIGRDVFLATVKKELPLLTPLQLEALVASSVHSQEGRYSEDVTYEPFFDRSNVGGAFMYDALARAVIAHAEAICLQVEEAAYSALHERNAELFEKLQKARDENGASGTAAVQQMIVESAYVEKVGKCPLRLLHAAILEVDPHCPRPTLWSTLAIAAGNLVEVNRTAPAYEAEALDQCYDMDAMMRNLRKGVTFVLSPPPAFSAVAAPTPTAADGNQNRSFAEQTMSGSTGNPPTPDLKASTTTDRSTRPPSAKFVSSD</sequence>
<organism evidence="3 4">
    <name type="scientific">Bodo saltans</name>
    <name type="common">Flagellated protozoan</name>
    <dbReference type="NCBI Taxonomy" id="75058"/>
    <lineage>
        <taxon>Eukaryota</taxon>
        <taxon>Discoba</taxon>
        <taxon>Euglenozoa</taxon>
        <taxon>Kinetoplastea</taxon>
        <taxon>Metakinetoplastina</taxon>
        <taxon>Eubodonida</taxon>
        <taxon>Bodonidae</taxon>
        <taxon>Bodo</taxon>
    </lineage>
</organism>
<dbReference type="VEuPathDB" id="TriTrypDB:BSAL_14220c"/>
<dbReference type="AlphaFoldDB" id="A0A0S4JFK7"/>
<reference evidence="4" key="1">
    <citation type="submission" date="2015-09" db="EMBL/GenBank/DDBJ databases">
        <authorList>
            <consortium name="Pathogen Informatics"/>
        </authorList>
    </citation>
    <scope>NUCLEOTIDE SEQUENCE [LARGE SCALE GENOMIC DNA]</scope>
    <source>
        <strain evidence="4">Lake Konstanz</strain>
    </source>
</reference>
<evidence type="ECO:0000313" key="4">
    <source>
        <dbReference type="Proteomes" id="UP000051952"/>
    </source>
</evidence>
<feature type="compositionally biased region" description="Polar residues" evidence="2">
    <location>
        <begin position="95"/>
        <end position="110"/>
    </location>
</feature>
<evidence type="ECO:0000256" key="1">
    <source>
        <dbReference type="SAM" id="Coils"/>
    </source>
</evidence>
<feature type="compositionally biased region" description="Low complexity" evidence="2">
    <location>
        <begin position="999"/>
        <end position="1010"/>
    </location>
</feature>
<feature type="compositionally biased region" description="Polar residues" evidence="2">
    <location>
        <begin position="972"/>
        <end position="990"/>
    </location>
</feature>
<keyword evidence="4" id="KW-1185">Reference proteome</keyword>
<proteinExistence type="predicted"/>
<feature type="region of interest" description="Disordered" evidence="2">
    <location>
        <begin position="135"/>
        <end position="154"/>
    </location>
</feature>
<feature type="compositionally biased region" description="Acidic residues" evidence="2">
    <location>
        <begin position="561"/>
        <end position="574"/>
    </location>
</feature>
<name>A0A0S4JFK7_BODSA</name>
<protein>
    <submittedName>
        <fullName evidence="3">Uncharacterized protein</fullName>
    </submittedName>
</protein>
<feature type="coiled-coil region" evidence="1">
    <location>
        <begin position="399"/>
        <end position="482"/>
    </location>
</feature>
<evidence type="ECO:0000256" key="2">
    <source>
        <dbReference type="SAM" id="MobiDB-lite"/>
    </source>
</evidence>
<accession>A0A0S4JFK7</accession>
<feature type="region of interest" description="Disordered" evidence="2">
    <location>
        <begin position="964"/>
        <end position="1017"/>
    </location>
</feature>
<feature type="coiled-coil region" evidence="1">
    <location>
        <begin position="343"/>
        <end position="370"/>
    </location>
</feature>
<feature type="compositionally biased region" description="Polar residues" evidence="2">
    <location>
        <begin position="53"/>
        <end position="66"/>
    </location>
</feature>
<dbReference type="Proteomes" id="UP000051952">
    <property type="component" value="Unassembled WGS sequence"/>
</dbReference>
<evidence type="ECO:0000313" key="3">
    <source>
        <dbReference type="EMBL" id="CUG88215.1"/>
    </source>
</evidence>
<feature type="region of interest" description="Disordered" evidence="2">
    <location>
        <begin position="555"/>
        <end position="610"/>
    </location>
</feature>
<feature type="compositionally biased region" description="Basic and acidic residues" evidence="2">
    <location>
        <begin position="1"/>
        <end position="16"/>
    </location>
</feature>
<dbReference type="EMBL" id="CYKH01001624">
    <property type="protein sequence ID" value="CUG88215.1"/>
    <property type="molecule type" value="Genomic_DNA"/>
</dbReference>
<gene>
    <name evidence="3" type="ORF">BSAL_14220c</name>
</gene>